<evidence type="ECO:0000313" key="2">
    <source>
        <dbReference type="Ensembl" id="ENSCMIP00000033012.1"/>
    </source>
</evidence>
<sequence length="204" mass="23727">MADSMVVFWGSGSPPCWRVMIALEEKLLSGYQRRLLSFEKQQHKSKEVLAINPRGQNQFKSQGAELIPSCPTEQAGVLQRMFEVQTLQEKMGIVIYYKWRVPENEQHDTAVERNKKALSVELKLWEGYMEKASPEPYIMGKNFTMADVMLFPQLAYGVRFALSQEKYPKLLEYYHRLEKRPSIQASWPPHWKESAPTSDILKDI</sequence>
<dbReference type="SUPFAM" id="SSF52833">
    <property type="entry name" value="Thioredoxin-like"/>
    <property type="match status" value="1"/>
</dbReference>
<dbReference type="PROSITE" id="PS50405">
    <property type="entry name" value="GST_CTER"/>
    <property type="match status" value="1"/>
</dbReference>
<protein>
    <submittedName>
        <fullName evidence="2">Glutathione S-transferase rho</fullName>
    </submittedName>
</protein>
<dbReference type="PANTHER" id="PTHR44051:SF8">
    <property type="entry name" value="GLUTATHIONE S-TRANSFERASE GSTA"/>
    <property type="match status" value="1"/>
</dbReference>
<dbReference type="PANTHER" id="PTHR44051">
    <property type="entry name" value="GLUTATHIONE S-TRANSFERASE-RELATED"/>
    <property type="match status" value="1"/>
</dbReference>
<evidence type="ECO:0000313" key="3">
    <source>
        <dbReference type="Proteomes" id="UP000314986"/>
    </source>
</evidence>
<dbReference type="InterPro" id="IPR010987">
    <property type="entry name" value="Glutathione-S-Trfase_C-like"/>
</dbReference>
<feature type="domain" description="GST C-terminal" evidence="1">
    <location>
        <begin position="70"/>
        <end position="198"/>
    </location>
</feature>
<dbReference type="FunFam" id="1.20.1050.10:FF:000046">
    <property type="entry name" value="Glutathione S-transferase rho"/>
    <property type="match status" value="1"/>
</dbReference>
<evidence type="ECO:0000259" key="1">
    <source>
        <dbReference type="PROSITE" id="PS50405"/>
    </source>
</evidence>
<accession>A0A4W3IUB5</accession>
<dbReference type="Gene3D" id="1.20.1050.10">
    <property type="match status" value="1"/>
</dbReference>
<name>A0A4W3IUB5_CALMI</name>
<reference evidence="2" key="4">
    <citation type="submission" date="2025-08" db="UniProtKB">
        <authorList>
            <consortium name="Ensembl"/>
        </authorList>
    </citation>
    <scope>IDENTIFICATION</scope>
</reference>
<dbReference type="CDD" id="cd00570">
    <property type="entry name" value="GST_N_family"/>
    <property type="match status" value="1"/>
</dbReference>
<dbReference type="Gene3D" id="3.40.30.10">
    <property type="entry name" value="Glutaredoxin"/>
    <property type="match status" value="1"/>
</dbReference>
<dbReference type="InterPro" id="IPR004046">
    <property type="entry name" value="GST_C"/>
</dbReference>
<reference evidence="3" key="1">
    <citation type="journal article" date="2006" name="Science">
        <title>Ancient noncoding elements conserved in the human genome.</title>
        <authorList>
            <person name="Venkatesh B."/>
            <person name="Kirkness E.F."/>
            <person name="Loh Y.H."/>
            <person name="Halpern A.L."/>
            <person name="Lee A.P."/>
            <person name="Johnson J."/>
            <person name="Dandona N."/>
            <person name="Viswanathan L.D."/>
            <person name="Tay A."/>
            <person name="Venter J.C."/>
            <person name="Strausberg R.L."/>
            <person name="Brenner S."/>
        </authorList>
    </citation>
    <scope>NUCLEOTIDE SEQUENCE [LARGE SCALE GENOMIC DNA]</scope>
</reference>
<dbReference type="GeneTree" id="ENSGT00510000049601"/>
<keyword evidence="3" id="KW-1185">Reference proteome</keyword>
<organism evidence="2 3">
    <name type="scientific">Callorhinchus milii</name>
    <name type="common">Ghost shark</name>
    <dbReference type="NCBI Taxonomy" id="7868"/>
    <lineage>
        <taxon>Eukaryota</taxon>
        <taxon>Metazoa</taxon>
        <taxon>Chordata</taxon>
        <taxon>Craniata</taxon>
        <taxon>Vertebrata</taxon>
        <taxon>Chondrichthyes</taxon>
        <taxon>Holocephali</taxon>
        <taxon>Chimaeriformes</taxon>
        <taxon>Callorhinchidae</taxon>
        <taxon>Callorhinchus</taxon>
    </lineage>
</organism>
<dbReference type="SUPFAM" id="SSF47616">
    <property type="entry name" value="GST C-terminal domain-like"/>
    <property type="match status" value="1"/>
</dbReference>
<dbReference type="Proteomes" id="UP000314986">
    <property type="component" value="Unassembled WGS sequence"/>
</dbReference>
<dbReference type="OMA" id="PDCPNEL"/>
<dbReference type="Pfam" id="PF14497">
    <property type="entry name" value="GST_C_3"/>
    <property type="match status" value="1"/>
</dbReference>
<proteinExistence type="predicted"/>
<reference evidence="2" key="5">
    <citation type="submission" date="2025-09" db="UniProtKB">
        <authorList>
            <consortium name="Ensembl"/>
        </authorList>
    </citation>
    <scope>IDENTIFICATION</scope>
</reference>
<reference evidence="3" key="3">
    <citation type="journal article" date="2014" name="Nature">
        <title>Elephant shark genome provides unique insights into gnathostome evolution.</title>
        <authorList>
            <consortium name="International Elephant Shark Genome Sequencing Consortium"/>
            <person name="Venkatesh B."/>
            <person name="Lee A.P."/>
            <person name="Ravi V."/>
            <person name="Maurya A.K."/>
            <person name="Lian M.M."/>
            <person name="Swann J.B."/>
            <person name="Ohta Y."/>
            <person name="Flajnik M.F."/>
            <person name="Sutoh Y."/>
            <person name="Kasahara M."/>
            <person name="Hoon S."/>
            <person name="Gangu V."/>
            <person name="Roy S.W."/>
            <person name="Irimia M."/>
            <person name="Korzh V."/>
            <person name="Kondrychyn I."/>
            <person name="Lim Z.W."/>
            <person name="Tay B.H."/>
            <person name="Tohari S."/>
            <person name="Kong K.W."/>
            <person name="Ho S."/>
            <person name="Lorente-Galdos B."/>
            <person name="Quilez J."/>
            <person name="Marques-Bonet T."/>
            <person name="Raney B.J."/>
            <person name="Ingham P.W."/>
            <person name="Tay A."/>
            <person name="Hillier L.W."/>
            <person name="Minx P."/>
            <person name="Boehm T."/>
            <person name="Wilson R.K."/>
            <person name="Brenner S."/>
            <person name="Warren W.C."/>
        </authorList>
    </citation>
    <scope>NUCLEOTIDE SEQUENCE [LARGE SCALE GENOMIC DNA]</scope>
</reference>
<dbReference type="Ensembl" id="ENSCMIT00000033517.1">
    <property type="protein sequence ID" value="ENSCMIP00000033012.1"/>
    <property type="gene ID" value="ENSCMIG00000014116.1"/>
</dbReference>
<dbReference type="AlphaFoldDB" id="A0A4W3IUB5"/>
<dbReference type="CDD" id="cd00299">
    <property type="entry name" value="GST_C_family"/>
    <property type="match status" value="1"/>
</dbReference>
<dbReference type="STRING" id="7868.ENSCMIP00000033012"/>
<reference evidence="3" key="2">
    <citation type="journal article" date="2007" name="PLoS Biol.">
        <title>Survey sequencing and comparative analysis of the elephant shark (Callorhinchus milii) genome.</title>
        <authorList>
            <person name="Venkatesh B."/>
            <person name="Kirkness E.F."/>
            <person name="Loh Y.H."/>
            <person name="Halpern A.L."/>
            <person name="Lee A.P."/>
            <person name="Johnson J."/>
            <person name="Dandona N."/>
            <person name="Viswanathan L.D."/>
            <person name="Tay A."/>
            <person name="Venter J.C."/>
            <person name="Strausberg R.L."/>
            <person name="Brenner S."/>
        </authorList>
    </citation>
    <scope>NUCLEOTIDE SEQUENCE [LARGE SCALE GENOMIC DNA]</scope>
</reference>
<dbReference type="InterPro" id="IPR036249">
    <property type="entry name" value="Thioredoxin-like_sf"/>
</dbReference>
<dbReference type="InterPro" id="IPR036282">
    <property type="entry name" value="Glutathione-S-Trfase_C_sf"/>
</dbReference>
<dbReference type="InParanoid" id="A0A4W3IUB5"/>